<gene>
    <name evidence="1" type="ORF">PAMC26577_22580</name>
</gene>
<comment type="caution">
    <text evidence="1">The sequence shown here is derived from an EMBL/GenBank/DDBJ whole genome shotgun (WGS) entry which is preliminary data.</text>
</comment>
<name>A0A242MKB5_CABSO</name>
<dbReference type="AlphaFoldDB" id="A0A242MKB5"/>
<accession>A0A242MKB5</accession>
<evidence type="ECO:0000313" key="1">
    <source>
        <dbReference type="EMBL" id="OTP71747.1"/>
    </source>
</evidence>
<organism evidence="1 2">
    <name type="scientific">Caballeronia sordidicola</name>
    <name type="common">Burkholderia sordidicola</name>
    <dbReference type="NCBI Taxonomy" id="196367"/>
    <lineage>
        <taxon>Bacteria</taxon>
        <taxon>Pseudomonadati</taxon>
        <taxon>Pseudomonadota</taxon>
        <taxon>Betaproteobacteria</taxon>
        <taxon>Burkholderiales</taxon>
        <taxon>Burkholderiaceae</taxon>
        <taxon>Caballeronia</taxon>
    </lineage>
</organism>
<dbReference type="Proteomes" id="UP000195221">
    <property type="component" value="Unassembled WGS sequence"/>
</dbReference>
<evidence type="ECO:0000313" key="2">
    <source>
        <dbReference type="Proteomes" id="UP000195221"/>
    </source>
</evidence>
<sequence>MSALCESVIKFEQTPGCARVIGGIYRRCCRDLGVDLWL</sequence>
<protein>
    <submittedName>
        <fullName evidence="1">Uncharacterized protein</fullName>
    </submittedName>
</protein>
<proteinExistence type="predicted"/>
<dbReference type="EMBL" id="NBTZ01000100">
    <property type="protein sequence ID" value="OTP71747.1"/>
    <property type="molecule type" value="Genomic_DNA"/>
</dbReference>
<reference evidence="1 2" key="1">
    <citation type="submission" date="2017-03" db="EMBL/GenBank/DDBJ databases">
        <title>Genome analysis of strain PAMC 26577.</title>
        <authorList>
            <person name="Oh H.-M."/>
            <person name="Yang J.-A."/>
        </authorList>
    </citation>
    <scope>NUCLEOTIDE SEQUENCE [LARGE SCALE GENOMIC DNA]</scope>
    <source>
        <strain evidence="1 2">PAMC 26577</strain>
    </source>
</reference>